<reference evidence="1" key="2">
    <citation type="submission" date="2019-04" db="EMBL/GenBank/DDBJ databases">
        <authorList>
            <person name="Kok C.R."/>
            <person name="Hutkins R."/>
        </authorList>
    </citation>
    <scope>NUCLEOTIDE SEQUENCE</scope>
    <source>
        <strain evidence="1">CR15</strain>
    </source>
</reference>
<accession>A0A0A6VQS1</accession>
<dbReference type="Proteomes" id="UP000315512">
    <property type="component" value="Unassembled WGS sequence"/>
</dbReference>
<dbReference type="AlphaFoldDB" id="A0A0A6VQS1"/>
<gene>
    <name evidence="1" type="ORF">FCO76_01065</name>
</gene>
<sequence length="91" mass="10378">MRFGPSPSPQCCLLPHGTIQLQKQNLTNHMDFPVRRQHGDSRLPRKNKQHAIGSLQVKSRKKAARDKARTCLNMPGPSTCDIRKQKTDTCW</sequence>
<proteinExistence type="predicted"/>
<name>A0A0A6VQS1_BIFLL</name>
<evidence type="ECO:0000313" key="2">
    <source>
        <dbReference type="Proteomes" id="UP000315512"/>
    </source>
</evidence>
<organism evidence="1 2">
    <name type="scientific">Bifidobacterium longum subsp. longum</name>
    <dbReference type="NCBI Taxonomy" id="1679"/>
    <lineage>
        <taxon>Bacteria</taxon>
        <taxon>Bacillati</taxon>
        <taxon>Actinomycetota</taxon>
        <taxon>Actinomycetes</taxon>
        <taxon>Bifidobacteriales</taxon>
        <taxon>Bifidobacteriaceae</taxon>
        <taxon>Bifidobacterium</taxon>
    </lineage>
</organism>
<protein>
    <submittedName>
        <fullName evidence="1">Uncharacterized protein</fullName>
    </submittedName>
</protein>
<evidence type="ECO:0000313" key="1">
    <source>
        <dbReference type="EMBL" id="TPH37694.1"/>
    </source>
</evidence>
<reference evidence="1" key="1">
    <citation type="journal article" date="2019" name="Appl. Environ. Microbiol.">
        <title>An in vitro enrichment strategy for formulating synergistic synbiotics.</title>
        <authorList>
            <person name="Kok C.R."/>
            <person name="Quintero D.F.G."/>
            <person name="Niyirora C."/>
            <person name="Rose D."/>
            <person name="Li A."/>
            <person name="Hutkins R."/>
        </authorList>
    </citation>
    <scope>NUCLEOTIDE SEQUENCE</scope>
    <source>
        <strain evidence="1">CR15</strain>
    </source>
</reference>
<dbReference type="EMBL" id="SZNG01000001">
    <property type="protein sequence ID" value="TPH37694.1"/>
    <property type="molecule type" value="Genomic_DNA"/>
</dbReference>
<comment type="caution">
    <text evidence="1">The sequence shown here is derived from an EMBL/GenBank/DDBJ whole genome shotgun (WGS) entry which is preliminary data.</text>
</comment>